<name>A0A8X6P9J3_NEPPI</name>
<reference evidence="2" key="1">
    <citation type="submission" date="2020-08" db="EMBL/GenBank/DDBJ databases">
        <title>Multicomponent nature underlies the extraordinary mechanical properties of spider dragline silk.</title>
        <authorList>
            <person name="Kono N."/>
            <person name="Nakamura H."/>
            <person name="Mori M."/>
            <person name="Yoshida Y."/>
            <person name="Ohtoshi R."/>
            <person name="Malay A.D."/>
            <person name="Moran D.A.P."/>
            <person name="Tomita M."/>
            <person name="Numata K."/>
            <person name="Arakawa K."/>
        </authorList>
    </citation>
    <scope>NUCLEOTIDE SEQUENCE</scope>
</reference>
<feature type="compositionally biased region" description="Basic and acidic residues" evidence="1">
    <location>
        <begin position="90"/>
        <end position="110"/>
    </location>
</feature>
<keyword evidence="3" id="KW-1185">Reference proteome</keyword>
<evidence type="ECO:0000313" key="2">
    <source>
        <dbReference type="EMBL" id="GFT58113.1"/>
    </source>
</evidence>
<sequence>MRRPDISELSRRHGQRLKHPIKHQVLVAEHLPSNQRTTIDIPRKLRRRLTVIMQLKIVPARYQILINDLSKNQIDFKDLETGNHKLISRTVDREGRNEESEPSKPNEPRTSKASLHS</sequence>
<comment type="caution">
    <text evidence="2">The sequence shown here is derived from an EMBL/GenBank/DDBJ whole genome shotgun (WGS) entry which is preliminary data.</text>
</comment>
<evidence type="ECO:0000256" key="1">
    <source>
        <dbReference type="SAM" id="MobiDB-lite"/>
    </source>
</evidence>
<gene>
    <name evidence="2" type="ORF">NPIL_647541</name>
</gene>
<protein>
    <submittedName>
        <fullName evidence="2">Uncharacterized protein</fullName>
    </submittedName>
</protein>
<dbReference type="Proteomes" id="UP000887013">
    <property type="component" value="Unassembled WGS sequence"/>
</dbReference>
<dbReference type="AlphaFoldDB" id="A0A8X6P9J3"/>
<organism evidence="2 3">
    <name type="scientific">Nephila pilipes</name>
    <name type="common">Giant wood spider</name>
    <name type="synonym">Nephila maculata</name>
    <dbReference type="NCBI Taxonomy" id="299642"/>
    <lineage>
        <taxon>Eukaryota</taxon>
        <taxon>Metazoa</taxon>
        <taxon>Ecdysozoa</taxon>
        <taxon>Arthropoda</taxon>
        <taxon>Chelicerata</taxon>
        <taxon>Arachnida</taxon>
        <taxon>Araneae</taxon>
        <taxon>Araneomorphae</taxon>
        <taxon>Entelegynae</taxon>
        <taxon>Araneoidea</taxon>
        <taxon>Nephilidae</taxon>
        <taxon>Nephila</taxon>
    </lineage>
</organism>
<proteinExistence type="predicted"/>
<feature type="region of interest" description="Disordered" evidence="1">
    <location>
        <begin position="87"/>
        <end position="117"/>
    </location>
</feature>
<accession>A0A8X6P9J3</accession>
<dbReference type="EMBL" id="BMAW01113634">
    <property type="protein sequence ID" value="GFT58113.1"/>
    <property type="molecule type" value="Genomic_DNA"/>
</dbReference>
<evidence type="ECO:0000313" key="3">
    <source>
        <dbReference type="Proteomes" id="UP000887013"/>
    </source>
</evidence>